<organism evidence="2 3">
    <name type="scientific">Spirosoma validum</name>
    <dbReference type="NCBI Taxonomy" id="2771355"/>
    <lineage>
        <taxon>Bacteria</taxon>
        <taxon>Pseudomonadati</taxon>
        <taxon>Bacteroidota</taxon>
        <taxon>Cytophagia</taxon>
        <taxon>Cytophagales</taxon>
        <taxon>Cytophagaceae</taxon>
        <taxon>Spirosoma</taxon>
    </lineage>
</organism>
<dbReference type="PANTHER" id="PTHR46825">
    <property type="entry name" value="D-ALANYL-D-ALANINE-CARBOXYPEPTIDASE/ENDOPEPTIDASE AMPH"/>
    <property type="match status" value="1"/>
</dbReference>
<name>A0A927B468_9BACT</name>
<sequence length="481" mass="53039">MRTPFLLLTGLFACFSVYGQTTSSLPEKIRQVETHLLPILIVEGDTASQFSLEARMKHYKVPGVSLAVIRNGKIEWAKGYGFADQEANRRVDTTTLFQASSISKPIAALAALHWVEAGKFALDSNINNYLKDWQVPDSPLTATEKVTLRRLMTNTAGLTVHGFAGYPKGKSVPTLIQILNGETPANSRAIQLDTIPGKVNRNPGGGYVVLQKAMIDQVGKPFPEIMQETVLAKLGMTRSTYEQPLPAKLDSMAATAYTSYGTPVNGSWYTYPEMAAAGLWSTPSDLARYVINVQQSLQGKSNKVISKPMAKQMLTKHLGSMGLGPALRNTGDSLIFSQSGGNQGFRCLFMAHATKGDGVVIMTNADSGLELAQELLNSVSAAYKWDFSTPKRMKKANLSTAQVEQVLGNYRRDRYIFEVTQTDGKLYAKPRWEEESREMIPEDKAQFIMRDGQRAEFIYDSNSKVTAVKLFGNVIFTKMSK</sequence>
<keyword evidence="2" id="KW-0378">Hydrolase</keyword>
<reference evidence="2" key="1">
    <citation type="submission" date="2020-09" db="EMBL/GenBank/DDBJ databases">
        <authorList>
            <person name="Kim M.K."/>
        </authorList>
    </citation>
    <scope>NUCLEOTIDE SEQUENCE</scope>
    <source>
        <strain evidence="2">BT704</strain>
    </source>
</reference>
<dbReference type="InterPro" id="IPR050491">
    <property type="entry name" value="AmpC-like"/>
</dbReference>
<dbReference type="EMBL" id="JACXAA010000007">
    <property type="protein sequence ID" value="MBD2754966.1"/>
    <property type="molecule type" value="Genomic_DNA"/>
</dbReference>
<keyword evidence="3" id="KW-1185">Reference proteome</keyword>
<evidence type="ECO:0000313" key="2">
    <source>
        <dbReference type="EMBL" id="MBD2754966.1"/>
    </source>
</evidence>
<gene>
    <name evidence="2" type="ORF">IC230_18835</name>
</gene>
<protein>
    <submittedName>
        <fullName evidence="2">Serine hydrolase</fullName>
    </submittedName>
</protein>
<dbReference type="SUPFAM" id="SSF56601">
    <property type="entry name" value="beta-lactamase/transpeptidase-like"/>
    <property type="match status" value="1"/>
</dbReference>
<comment type="caution">
    <text evidence="2">The sequence shown here is derived from an EMBL/GenBank/DDBJ whole genome shotgun (WGS) entry which is preliminary data.</text>
</comment>
<evidence type="ECO:0000313" key="3">
    <source>
        <dbReference type="Proteomes" id="UP000653797"/>
    </source>
</evidence>
<dbReference type="InterPro" id="IPR012338">
    <property type="entry name" value="Beta-lactam/transpept-like"/>
</dbReference>
<dbReference type="Gene3D" id="3.40.710.10">
    <property type="entry name" value="DD-peptidase/beta-lactamase superfamily"/>
    <property type="match status" value="1"/>
</dbReference>
<dbReference type="Proteomes" id="UP000653797">
    <property type="component" value="Unassembled WGS sequence"/>
</dbReference>
<accession>A0A927B468</accession>
<dbReference type="InterPro" id="IPR001466">
    <property type="entry name" value="Beta-lactam-related"/>
</dbReference>
<dbReference type="GO" id="GO:0016787">
    <property type="term" value="F:hydrolase activity"/>
    <property type="evidence" value="ECO:0007669"/>
    <property type="project" value="UniProtKB-KW"/>
</dbReference>
<dbReference type="AlphaFoldDB" id="A0A927B468"/>
<dbReference type="RefSeq" id="WP_191040597.1">
    <property type="nucleotide sequence ID" value="NZ_JACXAA010000007.1"/>
</dbReference>
<feature type="domain" description="Beta-lactamase-related" evidence="1">
    <location>
        <begin position="53"/>
        <end position="373"/>
    </location>
</feature>
<proteinExistence type="predicted"/>
<dbReference type="PANTHER" id="PTHR46825:SF12">
    <property type="entry name" value="PENICILLIN-BINDING PROTEIN 4"/>
    <property type="match status" value="1"/>
</dbReference>
<dbReference type="Pfam" id="PF00144">
    <property type="entry name" value="Beta-lactamase"/>
    <property type="match status" value="1"/>
</dbReference>
<evidence type="ECO:0000259" key="1">
    <source>
        <dbReference type="Pfam" id="PF00144"/>
    </source>
</evidence>